<dbReference type="PANTHER" id="PTHR11767:SF102">
    <property type="entry name" value="INWARDLY RECTIFYING POTASSIUM CHANNEL 1, ISOFORM F"/>
    <property type="match status" value="1"/>
</dbReference>
<comment type="similarity">
    <text evidence="11">Belongs to the inward rectifier-type potassium channel (TC 1.A.2.1) family.</text>
</comment>
<sequence>MRHDRMHLCQTCQAEETSCHHQVQQECHNLGTGRPAVLHVSGGGHSESHIYDTKIRAQLIKPRVTSEGECIPIETYKLALGPEALPAEQIFLVWPMIICHVIDENSPFYEIGASMLREETFEVIVILEGVLEQTGLIMQARTSYLPSEILWGHRFSSKFITPHDDHEHLTVDYREFNTTYQVHGAFSCSAKERDVLTSQGLDIKNMNPQTLRSALKKSYSFEDSQRQKQVNGGSHRGNGKGNICFVDDIQEQEEGDIGSQIIMSIDEHINDPGFSESVDETKEGPVAIVPFKEIGSPV</sequence>
<dbReference type="SUPFAM" id="SSF81296">
    <property type="entry name" value="E set domains"/>
    <property type="match status" value="1"/>
</dbReference>
<keyword evidence="4 11" id="KW-0812">Transmembrane</keyword>
<keyword evidence="5 11" id="KW-0851">Voltage-gated channel</keyword>
<feature type="domain" description="Inward rectifier potassium channel C-terminal" evidence="12">
    <location>
        <begin position="46"/>
        <end position="194"/>
    </location>
</feature>
<keyword evidence="3 11" id="KW-0633">Potassium transport</keyword>
<comment type="caution">
    <text evidence="13">The sequence shown here is derived from an EMBL/GenBank/DDBJ whole genome shotgun (WGS) entry which is preliminary data.</text>
</comment>
<dbReference type="GO" id="GO:0005886">
    <property type="term" value="C:plasma membrane"/>
    <property type="evidence" value="ECO:0007669"/>
    <property type="project" value="TreeGrafter"/>
</dbReference>
<dbReference type="Pfam" id="PF17655">
    <property type="entry name" value="IRK_C"/>
    <property type="match status" value="1"/>
</dbReference>
<evidence type="ECO:0000256" key="10">
    <source>
        <dbReference type="ARBA" id="ARBA00023303"/>
    </source>
</evidence>
<proteinExistence type="inferred from homology"/>
<organism evidence="13 14">
    <name type="scientific">Stichopus japonicus</name>
    <name type="common">Sea cucumber</name>
    <dbReference type="NCBI Taxonomy" id="307972"/>
    <lineage>
        <taxon>Eukaryota</taxon>
        <taxon>Metazoa</taxon>
        <taxon>Echinodermata</taxon>
        <taxon>Eleutherozoa</taxon>
        <taxon>Echinozoa</taxon>
        <taxon>Holothuroidea</taxon>
        <taxon>Aspidochirotacea</taxon>
        <taxon>Aspidochirotida</taxon>
        <taxon>Stichopodidae</taxon>
        <taxon>Apostichopus</taxon>
    </lineage>
</organism>
<dbReference type="GO" id="GO:1990573">
    <property type="term" value="P:potassium ion import across plasma membrane"/>
    <property type="evidence" value="ECO:0007669"/>
    <property type="project" value="TreeGrafter"/>
</dbReference>
<dbReference type="PANTHER" id="PTHR11767">
    <property type="entry name" value="INWARD RECTIFIER POTASSIUM CHANNEL"/>
    <property type="match status" value="1"/>
</dbReference>
<dbReference type="GO" id="GO:0005242">
    <property type="term" value="F:inward rectifier potassium channel activity"/>
    <property type="evidence" value="ECO:0007669"/>
    <property type="project" value="InterPro"/>
</dbReference>
<dbReference type="InterPro" id="IPR014756">
    <property type="entry name" value="Ig_E-set"/>
</dbReference>
<evidence type="ECO:0000256" key="5">
    <source>
        <dbReference type="ARBA" id="ARBA00022882"/>
    </source>
</evidence>
<dbReference type="Proteomes" id="UP000230750">
    <property type="component" value="Unassembled WGS sequence"/>
</dbReference>
<evidence type="ECO:0000256" key="2">
    <source>
        <dbReference type="ARBA" id="ARBA00022448"/>
    </source>
</evidence>
<gene>
    <name evidence="13" type="ORF">BSL78_13643</name>
</gene>
<reference evidence="13 14" key="1">
    <citation type="journal article" date="2017" name="PLoS Biol.">
        <title>The sea cucumber genome provides insights into morphological evolution and visceral regeneration.</title>
        <authorList>
            <person name="Zhang X."/>
            <person name="Sun L."/>
            <person name="Yuan J."/>
            <person name="Sun Y."/>
            <person name="Gao Y."/>
            <person name="Zhang L."/>
            <person name="Li S."/>
            <person name="Dai H."/>
            <person name="Hamel J.F."/>
            <person name="Liu C."/>
            <person name="Yu Y."/>
            <person name="Liu S."/>
            <person name="Lin W."/>
            <person name="Guo K."/>
            <person name="Jin S."/>
            <person name="Xu P."/>
            <person name="Storey K.B."/>
            <person name="Huan P."/>
            <person name="Zhang T."/>
            <person name="Zhou Y."/>
            <person name="Zhang J."/>
            <person name="Lin C."/>
            <person name="Li X."/>
            <person name="Xing L."/>
            <person name="Huo D."/>
            <person name="Sun M."/>
            <person name="Wang L."/>
            <person name="Mercier A."/>
            <person name="Li F."/>
            <person name="Yang H."/>
            <person name="Xiang J."/>
        </authorList>
    </citation>
    <scope>NUCLEOTIDE SEQUENCE [LARGE SCALE GENOMIC DNA]</scope>
    <source>
        <strain evidence="13">Shaxun</strain>
        <tissue evidence="13">Muscle</tissue>
    </source>
</reference>
<evidence type="ECO:0000256" key="7">
    <source>
        <dbReference type="ARBA" id="ARBA00022989"/>
    </source>
</evidence>
<evidence type="ECO:0000256" key="3">
    <source>
        <dbReference type="ARBA" id="ARBA00022538"/>
    </source>
</evidence>
<keyword evidence="9" id="KW-0472">Membrane</keyword>
<dbReference type="STRING" id="307972.A0A2G8KNF9"/>
<evidence type="ECO:0000256" key="6">
    <source>
        <dbReference type="ARBA" id="ARBA00022958"/>
    </source>
</evidence>
<evidence type="ECO:0000313" key="14">
    <source>
        <dbReference type="Proteomes" id="UP000230750"/>
    </source>
</evidence>
<dbReference type="OrthoDB" id="273257at2759"/>
<dbReference type="Gene3D" id="2.60.40.1400">
    <property type="entry name" value="G protein-activated inward rectifier potassium channel 1"/>
    <property type="match status" value="1"/>
</dbReference>
<dbReference type="AlphaFoldDB" id="A0A2G8KNF9"/>
<keyword evidence="10 11" id="KW-0407">Ion channel</keyword>
<keyword evidence="7" id="KW-1133">Transmembrane helix</keyword>
<evidence type="ECO:0000259" key="12">
    <source>
        <dbReference type="Pfam" id="PF17655"/>
    </source>
</evidence>
<dbReference type="InterPro" id="IPR041647">
    <property type="entry name" value="IRK_C"/>
</dbReference>
<name>A0A2G8KNF9_STIJA</name>
<keyword evidence="6 11" id="KW-0630">Potassium</keyword>
<dbReference type="GO" id="GO:0034702">
    <property type="term" value="C:monoatomic ion channel complex"/>
    <property type="evidence" value="ECO:0007669"/>
    <property type="project" value="UniProtKB-KW"/>
</dbReference>
<evidence type="ECO:0000313" key="13">
    <source>
        <dbReference type="EMBL" id="PIK49495.1"/>
    </source>
</evidence>
<evidence type="ECO:0000256" key="8">
    <source>
        <dbReference type="ARBA" id="ARBA00023065"/>
    </source>
</evidence>
<dbReference type="EMBL" id="MRZV01000463">
    <property type="protein sequence ID" value="PIK49495.1"/>
    <property type="molecule type" value="Genomic_DNA"/>
</dbReference>
<keyword evidence="8 11" id="KW-0406">Ion transport</keyword>
<keyword evidence="2 11" id="KW-0813">Transport</keyword>
<dbReference type="PRINTS" id="PR01320">
    <property type="entry name" value="KIRCHANNEL"/>
</dbReference>
<protein>
    <submittedName>
        <fullName evidence="13">Putative ATP-sensitive inward rectifier potassium channel 12-like</fullName>
    </submittedName>
</protein>
<evidence type="ECO:0000256" key="9">
    <source>
        <dbReference type="ARBA" id="ARBA00023136"/>
    </source>
</evidence>
<accession>A0A2G8KNF9</accession>
<keyword evidence="14" id="KW-1185">Reference proteome</keyword>
<evidence type="ECO:0000256" key="11">
    <source>
        <dbReference type="RuleBase" id="RU003822"/>
    </source>
</evidence>
<evidence type="ECO:0000256" key="4">
    <source>
        <dbReference type="ARBA" id="ARBA00022692"/>
    </source>
</evidence>
<dbReference type="InterPro" id="IPR013518">
    <property type="entry name" value="K_chnl_inward-rec_Kir_cyto"/>
</dbReference>
<evidence type="ECO:0000256" key="1">
    <source>
        <dbReference type="ARBA" id="ARBA00004141"/>
    </source>
</evidence>
<dbReference type="InterPro" id="IPR016449">
    <property type="entry name" value="K_chnl_inward-rec_Kir"/>
</dbReference>
<comment type="subcellular location">
    <subcellularLocation>
        <location evidence="1 11">Membrane</location>
        <topology evidence="1 11">Multi-pass membrane protein</topology>
    </subcellularLocation>
</comment>
<dbReference type="GO" id="GO:0034765">
    <property type="term" value="P:regulation of monoatomic ion transmembrane transport"/>
    <property type="evidence" value="ECO:0007669"/>
    <property type="project" value="TreeGrafter"/>
</dbReference>